<organism evidence="3 4">
    <name type="scientific">Acanthaster planci</name>
    <name type="common">Crown-of-thorns starfish</name>
    <dbReference type="NCBI Taxonomy" id="133434"/>
    <lineage>
        <taxon>Eukaryota</taxon>
        <taxon>Metazoa</taxon>
        <taxon>Echinodermata</taxon>
        <taxon>Eleutherozoa</taxon>
        <taxon>Asterozoa</taxon>
        <taxon>Asteroidea</taxon>
        <taxon>Valvatacea</taxon>
        <taxon>Valvatida</taxon>
        <taxon>Acanthasteridae</taxon>
        <taxon>Acanthaster</taxon>
    </lineage>
</organism>
<keyword evidence="1" id="KW-0697">Rotamase</keyword>
<proteinExistence type="inferred from homology"/>
<evidence type="ECO:0000259" key="2">
    <source>
        <dbReference type="PROSITE" id="PS50072"/>
    </source>
</evidence>
<dbReference type="Proteomes" id="UP000694845">
    <property type="component" value="Unplaced"/>
</dbReference>
<dbReference type="OMA" id="ECKIINC"/>
<dbReference type="PROSITE" id="PS50072">
    <property type="entry name" value="CSA_PPIASE_2"/>
    <property type="match status" value="1"/>
</dbReference>
<comment type="function">
    <text evidence="1">PPIases accelerate the folding of proteins. It catalyzes the cis-trans isomerization of proline imidic peptide bonds in oligopeptides.</text>
</comment>
<dbReference type="InterPro" id="IPR029000">
    <property type="entry name" value="Cyclophilin-like_dom_sf"/>
</dbReference>
<evidence type="ECO:0000313" key="4">
    <source>
        <dbReference type="RefSeq" id="XP_022089823.1"/>
    </source>
</evidence>
<dbReference type="Gene3D" id="2.40.100.10">
    <property type="entry name" value="Cyclophilin-like"/>
    <property type="match status" value="1"/>
</dbReference>
<dbReference type="PANTHER" id="PTHR11071:SF561">
    <property type="entry name" value="PEPTIDYL-PROLYL CIS-TRANS ISOMERASE D-RELATED"/>
    <property type="match status" value="1"/>
</dbReference>
<dbReference type="GeneID" id="110978842"/>
<dbReference type="RefSeq" id="XP_022089823.1">
    <property type="nucleotide sequence ID" value="XM_022234131.1"/>
</dbReference>
<dbReference type="InterPro" id="IPR002130">
    <property type="entry name" value="Cyclophilin-type_PPIase_dom"/>
</dbReference>
<dbReference type="OrthoDB" id="408413at2759"/>
<comment type="similarity">
    <text evidence="1">Belongs to the cyclophilin-type PPIase family.</text>
</comment>
<dbReference type="SUPFAM" id="SSF50891">
    <property type="entry name" value="Cyclophilin-like"/>
    <property type="match status" value="1"/>
</dbReference>
<protein>
    <recommendedName>
        <fullName evidence="1">Peptidyl-prolyl cis-trans isomerase</fullName>
        <shortName evidence="1">PPIase</shortName>
        <ecNumber evidence="1">5.2.1.8</ecNumber>
    </recommendedName>
</protein>
<dbReference type="PRINTS" id="PR00153">
    <property type="entry name" value="CSAPPISMRASE"/>
</dbReference>
<reference evidence="4" key="1">
    <citation type="submission" date="2025-08" db="UniProtKB">
        <authorList>
            <consortium name="RefSeq"/>
        </authorList>
    </citation>
    <scope>IDENTIFICATION</scope>
</reference>
<sequence>MATSKQLQLRVVGLLPDSSFHQAKACAQDLYQSNPEKFATPDILGLLEFEWELYLREERKKIRGETWAFEDKAITYLDGDLIGGPTDLENWATEHWKYHPCWPQALFEAHAEVAYKDYLSGTGHTFVYLDISINDEPKQRLLFELYTDKCPRTCENFKALCTGEKGHKTDESLMKYHFKDSLIHRIVPNGWLQGGDILLGKGDGGESIYGQFFEDENYSVKHASRGMLGMANQGRHTNGSQFYVTFQPAPWMDTKYVAFGKLIEGTELLDTLEEQETYNERPKKECKIVDCGVYEP</sequence>
<dbReference type="AlphaFoldDB" id="A0A8B7Y9A4"/>
<evidence type="ECO:0000256" key="1">
    <source>
        <dbReference type="RuleBase" id="RU363019"/>
    </source>
</evidence>
<comment type="catalytic activity">
    <reaction evidence="1">
        <text>[protein]-peptidylproline (omega=180) = [protein]-peptidylproline (omega=0)</text>
        <dbReference type="Rhea" id="RHEA:16237"/>
        <dbReference type="Rhea" id="RHEA-COMP:10747"/>
        <dbReference type="Rhea" id="RHEA-COMP:10748"/>
        <dbReference type="ChEBI" id="CHEBI:83833"/>
        <dbReference type="ChEBI" id="CHEBI:83834"/>
        <dbReference type="EC" id="5.2.1.8"/>
    </reaction>
</comment>
<gene>
    <name evidence="4" type="primary">LOC110978842</name>
</gene>
<dbReference type="CTD" id="285755"/>
<dbReference type="FunFam" id="2.40.100.10:FF:000048">
    <property type="entry name" value="Peptidyl-prolyl cis-trans isomerase"/>
    <property type="match status" value="1"/>
</dbReference>
<dbReference type="EC" id="5.2.1.8" evidence="1"/>
<accession>A0A8B7Y9A4</accession>
<evidence type="ECO:0000313" key="3">
    <source>
        <dbReference type="Proteomes" id="UP000694845"/>
    </source>
</evidence>
<feature type="domain" description="PPIase cyclophilin-type" evidence="2">
    <location>
        <begin position="128"/>
        <end position="293"/>
    </location>
</feature>
<name>A0A8B7Y9A4_ACAPL</name>
<dbReference type="GO" id="GO:0003755">
    <property type="term" value="F:peptidyl-prolyl cis-trans isomerase activity"/>
    <property type="evidence" value="ECO:0007669"/>
    <property type="project" value="UniProtKB-UniRule"/>
</dbReference>
<keyword evidence="1" id="KW-0413">Isomerase</keyword>
<keyword evidence="3" id="KW-1185">Reference proteome</keyword>
<dbReference type="KEGG" id="aplc:110978842"/>
<dbReference type="PANTHER" id="PTHR11071">
    <property type="entry name" value="PEPTIDYL-PROLYL CIS-TRANS ISOMERASE"/>
    <property type="match status" value="1"/>
</dbReference>
<dbReference type="Pfam" id="PF00160">
    <property type="entry name" value="Pro_isomerase"/>
    <property type="match status" value="1"/>
</dbReference>
<dbReference type="GO" id="GO:0005737">
    <property type="term" value="C:cytoplasm"/>
    <property type="evidence" value="ECO:0007669"/>
    <property type="project" value="TreeGrafter"/>
</dbReference>